<evidence type="ECO:0000256" key="5">
    <source>
        <dbReference type="SAM" id="MobiDB-lite"/>
    </source>
</evidence>
<dbReference type="RefSeq" id="XP_054833675.1">
    <property type="nucleotide sequence ID" value="XM_054977700.1"/>
</dbReference>
<evidence type="ECO:0000256" key="4">
    <source>
        <dbReference type="PROSITE-ProRule" id="PRU00042"/>
    </source>
</evidence>
<dbReference type="GeneID" id="129328561"/>
<accession>A0AA97KW87</accession>
<dbReference type="PANTHER" id="PTHR46880:SF3">
    <property type="entry name" value="ZINC FINGER PROTEIN 862"/>
    <property type="match status" value="1"/>
</dbReference>
<dbReference type="PROSITE" id="PS50157">
    <property type="entry name" value="ZINC_FINGER_C2H2_2"/>
    <property type="match status" value="1"/>
</dbReference>
<dbReference type="InterPro" id="IPR013087">
    <property type="entry name" value="Znf_C2H2_type"/>
</dbReference>
<dbReference type="KEGG" id="emc:129328561"/>
<evidence type="ECO:0000313" key="7">
    <source>
        <dbReference type="Proteomes" id="UP001190640"/>
    </source>
</evidence>
<evidence type="ECO:0000259" key="6">
    <source>
        <dbReference type="PROSITE" id="PS50157"/>
    </source>
</evidence>
<dbReference type="PANTHER" id="PTHR46880">
    <property type="entry name" value="RAS-ASSOCIATING DOMAIN-CONTAINING PROTEIN"/>
    <property type="match status" value="1"/>
</dbReference>
<gene>
    <name evidence="8" type="primary">ZNF862</name>
</gene>
<dbReference type="SUPFAM" id="SSF53098">
    <property type="entry name" value="Ribonuclease H-like"/>
    <property type="match status" value="1"/>
</dbReference>
<evidence type="ECO:0000313" key="8">
    <source>
        <dbReference type="RefSeq" id="XP_054833675.1"/>
    </source>
</evidence>
<dbReference type="FunFam" id="3.30.160.60:FF:002343">
    <property type="entry name" value="Zinc finger protein 33A"/>
    <property type="match status" value="1"/>
</dbReference>
<sequence length="777" mass="87652">MRTHTGEKPYECPECRRRFALRKNLTLHQKTHQKHLEPNLPLTQENFSAKELAFHQDQPGDQELQDHQAPEEATPPPSYLEGIIKVEMVEGPDVQDPVDDYPLSVHSPTEAWPPKIYQGSCRREQNTVGIARKTLGPRSIQKSWFSQFPWLEADKGQTTLYCVICREKPPAHGPVSKLVTGYTRPFKVETLKHHDKSNAHNLCVRALTAKEDPNGVPVAVRMTKMSSYVLKNMEHLFSAAYDIAYHSKPLNDFEKALDLLQVMGAPIIPRYRNRVACTLFIKCIADTLGKEILDGIRQSPCISILLDGFTNSSDQPCVVIYIRYIKRTDVKESYVCLALLPNETADACFETIISTLEELQIPFRKPGWLVGLGTGGAANIVDCKNGIIAKFEDITPQFTSAHCVTYKIQFAVIDACCRGIDFVKNCEKRIRAMFKFYQVSPERLRELQVVASRLGRKVAKLMDCNDVRWVISRRGTLNALLENLPAVVNHLERLSKSSGHEGQKAKGMLTFLRSFHFVKLSHFLIDFLNIYKPLSEVFQKENILLRQVNSTLENTYLTLQSLLQQAGPKEAEFDTNVKGACFRGIPLLGRESGECRFQTDRAKIILTGAEYLHQRFDTEKSLEVLKNMEVFDTTSWPDSSRLASFGNVEILSLAKHFDSSLTSSYSEDGLLSEWLELKTIAKDLPFSALCKKAMAEGQRFPLLSKLTSVAACLCTSTASCKRGFVVMNLIRTYERLKLSNEVANSLMMVAVNGVAVPDYDPLPAIEHWYLTSSGRRC</sequence>
<keyword evidence="2 4" id="KW-0863">Zinc-finger</keyword>
<dbReference type="InterPro" id="IPR036236">
    <property type="entry name" value="Znf_C2H2_sf"/>
</dbReference>
<evidence type="ECO:0000256" key="2">
    <source>
        <dbReference type="ARBA" id="ARBA00022771"/>
    </source>
</evidence>
<evidence type="ECO:0000256" key="3">
    <source>
        <dbReference type="ARBA" id="ARBA00022833"/>
    </source>
</evidence>
<dbReference type="Gene3D" id="3.30.160.60">
    <property type="entry name" value="Classic Zinc Finger"/>
    <property type="match status" value="1"/>
</dbReference>
<name>A0AA97KW87_EUBMA</name>
<evidence type="ECO:0000256" key="1">
    <source>
        <dbReference type="ARBA" id="ARBA00022723"/>
    </source>
</evidence>
<dbReference type="InterPro" id="IPR012337">
    <property type="entry name" value="RNaseH-like_sf"/>
</dbReference>
<feature type="region of interest" description="Disordered" evidence="5">
    <location>
        <begin position="58"/>
        <end position="78"/>
    </location>
</feature>
<dbReference type="InterPro" id="IPR006580">
    <property type="entry name" value="Znf_TTF"/>
</dbReference>
<dbReference type="SMART" id="SM00355">
    <property type="entry name" value="ZnF_C2H2"/>
    <property type="match status" value="1"/>
</dbReference>
<keyword evidence="3" id="KW-0862">Zinc</keyword>
<feature type="domain" description="C2H2-type" evidence="6">
    <location>
        <begin position="10"/>
        <end position="37"/>
    </location>
</feature>
<dbReference type="SMART" id="SM00597">
    <property type="entry name" value="ZnF_TTF"/>
    <property type="match status" value="1"/>
</dbReference>
<organism evidence="7 8">
    <name type="scientific">Eublepharis macularius</name>
    <name type="common">Leopard gecko</name>
    <name type="synonym">Cyrtodactylus macularius</name>
    <dbReference type="NCBI Taxonomy" id="481883"/>
    <lineage>
        <taxon>Eukaryota</taxon>
        <taxon>Metazoa</taxon>
        <taxon>Chordata</taxon>
        <taxon>Craniata</taxon>
        <taxon>Vertebrata</taxon>
        <taxon>Euteleostomi</taxon>
        <taxon>Lepidosauria</taxon>
        <taxon>Squamata</taxon>
        <taxon>Bifurcata</taxon>
        <taxon>Gekkota</taxon>
        <taxon>Eublepharidae</taxon>
        <taxon>Eublepharinae</taxon>
        <taxon>Eublepharis</taxon>
    </lineage>
</organism>
<reference evidence="8" key="1">
    <citation type="submission" date="2025-08" db="UniProtKB">
        <authorList>
            <consortium name="RefSeq"/>
        </authorList>
    </citation>
    <scope>IDENTIFICATION</scope>
    <source>
        <tissue evidence="8">Blood</tissue>
    </source>
</reference>
<dbReference type="PROSITE" id="PS00028">
    <property type="entry name" value="ZINC_FINGER_C2H2_1"/>
    <property type="match status" value="1"/>
</dbReference>
<dbReference type="AlphaFoldDB" id="A0AA97KW87"/>
<protein>
    <submittedName>
        <fullName evidence="8">Zinc finger protein 862</fullName>
    </submittedName>
</protein>
<keyword evidence="7" id="KW-1185">Reference proteome</keyword>
<dbReference type="SUPFAM" id="SSF57667">
    <property type="entry name" value="beta-beta-alpha zinc fingers"/>
    <property type="match status" value="1"/>
</dbReference>
<keyword evidence="1" id="KW-0479">Metal-binding</keyword>
<dbReference type="CTD" id="643641"/>
<dbReference type="GO" id="GO:0008270">
    <property type="term" value="F:zinc ion binding"/>
    <property type="evidence" value="ECO:0007669"/>
    <property type="project" value="UniProtKB-KW"/>
</dbReference>
<proteinExistence type="predicted"/>
<dbReference type="Proteomes" id="UP001190640">
    <property type="component" value="Chromosome 4"/>
</dbReference>